<evidence type="ECO:0000313" key="5">
    <source>
        <dbReference type="EMBL" id="KAK7259890.1"/>
    </source>
</evidence>
<dbReference type="Pfam" id="PF02902">
    <property type="entry name" value="Peptidase_C48"/>
    <property type="match status" value="1"/>
</dbReference>
<reference evidence="5 6" key="1">
    <citation type="submission" date="2024-01" db="EMBL/GenBank/DDBJ databases">
        <title>The genomes of 5 underutilized Papilionoideae crops provide insights into root nodulation and disease resistanc.</title>
        <authorList>
            <person name="Yuan L."/>
        </authorList>
    </citation>
    <scope>NUCLEOTIDE SEQUENCE [LARGE SCALE GENOMIC DNA]</scope>
    <source>
        <strain evidence="5">ZHUSHIDOU_FW_LH</strain>
        <tissue evidence="5">Leaf</tissue>
    </source>
</reference>
<dbReference type="InterPro" id="IPR038765">
    <property type="entry name" value="Papain-like_cys_pep_sf"/>
</dbReference>
<dbReference type="AlphaFoldDB" id="A0AAN9ERP1"/>
<evidence type="ECO:0000259" key="4">
    <source>
        <dbReference type="Pfam" id="PF02902"/>
    </source>
</evidence>
<organism evidence="5 6">
    <name type="scientific">Crotalaria pallida</name>
    <name type="common">Smooth rattlebox</name>
    <name type="synonym">Crotalaria striata</name>
    <dbReference type="NCBI Taxonomy" id="3830"/>
    <lineage>
        <taxon>Eukaryota</taxon>
        <taxon>Viridiplantae</taxon>
        <taxon>Streptophyta</taxon>
        <taxon>Embryophyta</taxon>
        <taxon>Tracheophyta</taxon>
        <taxon>Spermatophyta</taxon>
        <taxon>Magnoliopsida</taxon>
        <taxon>eudicotyledons</taxon>
        <taxon>Gunneridae</taxon>
        <taxon>Pentapetalae</taxon>
        <taxon>rosids</taxon>
        <taxon>fabids</taxon>
        <taxon>Fabales</taxon>
        <taxon>Fabaceae</taxon>
        <taxon>Papilionoideae</taxon>
        <taxon>50 kb inversion clade</taxon>
        <taxon>genistoids sensu lato</taxon>
        <taxon>core genistoids</taxon>
        <taxon>Crotalarieae</taxon>
        <taxon>Crotalaria</taxon>
    </lineage>
</organism>
<evidence type="ECO:0000256" key="2">
    <source>
        <dbReference type="ARBA" id="ARBA00022670"/>
    </source>
</evidence>
<accession>A0AAN9ERP1</accession>
<comment type="caution">
    <text evidence="5">The sequence shown here is derived from an EMBL/GenBank/DDBJ whole genome shotgun (WGS) entry which is preliminary data.</text>
</comment>
<evidence type="ECO:0000256" key="1">
    <source>
        <dbReference type="ARBA" id="ARBA00005234"/>
    </source>
</evidence>
<protein>
    <recommendedName>
        <fullName evidence="4">Ubiquitin-like protease family profile domain-containing protein</fullName>
    </recommendedName>
</protein>
<dbReference type="Proteomes" id="UP001372338">
    <property type="component" value="Unassembled WGS sequence"/>
</dbReference>
<keyword evidence="2" id="KW-0645">Protease</keyword>
<dbReference type="SUPFAM" id="SSF54001">
    <property type="entry name" value="Cysteine proteinases"/>
    <property type="match status" value="1"/>
</dbReference>
<gene>
    <name evidence="5" type="ORF">RIF29_25505</name>
</gene>
<dbReference type="EMBL" id="JAYWIO010000005">
    <property type="protein sequence ID" value="KAK7259890.1"/>
    <property type="molecule type" value="Genomic_DNA"/>
</dbReference>
<evidence type="ECO:0000313" key="6">
    <source>
        <dbReference type="Proteomes" id="UP001372338"/>
    </source>
</evidence>
<name>A0AAN9ERP1_CROPI</name>
<evidence type="ECO:0000256" key="3">
    <source>
        <dbReference type="ARBA" id="ARBA00022801"/>
    </source>
</evidence>
<feature type="domain" description="Ubiquitin-like protease family profile" evidence="4">
    <location>
        <begin position="9"/>
        <end position="104"/>
    </location>
</feature>
<dbReference type="InterPro" id="IPR003653">
    <property type="entry name" value="Peptidase_C48_C"/>
</dbReference>
<sequence length="154" mass="17865">MRPMLLNSYVPIQENGHWFLMVISIDDQTIYHLDSNLHVDMILPRCRAMRKMCNVIHQIVNSAYFGGNIHRQQEYCDWEMTKARGIPNTGNSDSSSVWVVDWLEMDDSFQPNLLIGVLKEAHVRVKTSIGLLMGPYNLLKRQAYALSKWIDLKN</sequence>
<dbReference type="GO" id="GO:0006508">
    <property type="term" value="P:proteolysis"/>
    <property type="evidence" value="ECO:0007669"/>
    <property type="project" value="UniProtKB-KW"/>
</dbReference>
<keyword evidence="3" id="KW-0378">Hydrolase</keyword>
<keyword evidence="6" id="KW-1185">Reference proteome</keyword>
<dbReference type="Gene3D" id="3.40.395.10">
    <property type="entry name" value="Adenoviral Proteinase, Chain A"/>
    <property type="match status" value="1"/>
</dbReference>
<comment type="similarity">
    <text evidence="1">Belongs to the peptidase C48 family.</text>
</comment>
<proteinExistence type="inferred from homology"/>
<dbReference type="GO" id="GO:0008234">
    <property type="term" value="F:cysteine-type peptidase activity"/>
    <property type="evidence" value="ECO:0007669"/>
    <property type="project" value="InterPro"/>
</dbReference>